<dbReference type="InterPro" id="IPR002921">
    <property type="entry name" value="Fungal_lipase-type"/>
</dbReference>
<dbReference type="CDD" id="cd00519">
    <property type="entry name" value="Lipase_3"/>
    <property type="match status" value="1"/>
</dbReference>
<dbReference type="SUPFAM" id="SSF53474">
    <property type="entry name" value="alpha/beta-Hydrolases"/>
    <property type="match status" value="1"/>
</dbReference>
<dbReference type="InterPro" id="IPR051218">
    <property type="entry name" value="Sec_MonoDiacylglyc_Lipase"/>
</dbReference>
<name>A0A6B2LEG4_9EUKA</name>
<proteinExistence type="predicted"/>
<dbReference type="GO" id="GO:0006629">
    <property type="term" value="P:lipid metabolic process"/>
    <property type="evidence" value="ECO:0007669"/>
    <property type="project" value="InterPro"/>
</dbReference>
<sequence length="228" mass="25233">MRPGLQMVTAFHNDTTNANGYVGVNPSAGYIIVAFTGTNPLSIKNWIDDIDTIPTSYSACSGCAVHEGFYHTYLSVQDEVRNGFRSILLKYPNLPVQVTGHSLGAVLAELGALDLIQTFRVRVSSMYHFGGPRLGNDAFTRYLLSSIGEVYRVTHWMDPVPHLPPEAFGFVHNPQEVFYNDDQSSYTLCSSTNGEDPSCSDQFVLDADIPDHLNYIGFDFVSNYLSCL</sequence>
<dbReference type="PANTHER" id="PTHR45856">
    <property type="entry name" value="ALPHA/BETA-HYDROLASES SUPERFAMILY PROTEIN"/>
    <property type="match status" value="1"/>
</dbReference>
<protein>
    <recommendedName>
        <fullName evidence="1">Fungal lipase-type domain-containing protein</fullName>
    </recommendedName>
</protein>
<feature type="domain" description="Fungal lipase-type" evidence="1">
    <location>
        <begin position="32"/>
        <end position="166"/>
    </location>
</feature>
<organism evidence="2">
    <name type="scientific">Arcella intermedia</name>
    <dbReference type="NCBI Taxonomy" id="1963864"/>
    <lineage>
        <taxon>Eukaryota</taxon>
        <taxon>Amoebozoa</taxon>
        <taxon>Tubulinea</taxon>
        <taxon>Elardia</taxon>
        <taxon>Arcellinida</taxon>
        <taxon>Sphaerothecina</taxon>
        <taxon>Arcellidae</taxon>
        <taxon>Arcella</taxon>
    </lineage>
</organism>
<dbReference type="Pfam" id="PF01764">
    <property type="entry name" value="Lipase_3"/>
    <property type="match status" value="1"/>
</dbReference>
<dbReference type="AlphaFoldDB" id="A0A6B2LEG4"/>
<dbReference type="PANTHER" id="PTHR45856:SF25">
    <property type="entry name" value="FUNGAL LIPASE-LIKE DOMAIN-CONTAINING PROTEIN"/>
    <property type="match status" value="1"/>
</dbReference>
<dbReference type="InterPro" id="IPR029058">
    <property type="entry name" value="AB_hydrolase_fold"/>
</dbReference>
<dbReference type="EMBL" id="GIBP01006425">
    <property type="protein sequence ID" value="NDV35394.1"/>
    <property type="molecule type" value="Transcribed_RNA"/>
</dbReference>
<accession>A0A6B2LEG4</accession>
<evidence type="ECO:0000313" key="2">
    <source>
        <dbReference type="EMBL" id="NDV35394.1"/>
    </source>
</evidence>
<reference evidence="2" key="1">
    <citation type="journal article" date="2020" name="J. Eukaryot. Microbiol.">
        <title>De novo Sequencing, Assembly and Annotation of the Transcriptome for the Free-Living Testate Amoeba Arcella intermedia.</title>
        <authorList>
            <person name="Ribeiro G.M."/>
            <person name="Porfirio-Sousa A.L."/>
            <person name="Maurer-Alcala X.X."/>
            <person name="Katz L.A."/>
            <person name="Lahr D.J.G."/>
        </authorList>
    </citation>
    <scope>NUCLEOTIDE SEQUENCE</scope>
</reference>
<dbReference type="Gene3D" id="3.40.50.1820">
    <property type="entry name" value="alpha/beta hydrolase"/>
    <property type="match status" value="1"/>
</dbReference>
<evidence type="ECO:0000259" key="1">
    <source>
        <dbReference type="Pfam" id="PF01764"/>
    </source>
</evidence>